<dbReference type="InterPro" id="IPR002711">
    <property type="entry name" value="HNH"/>
</dbReference>
<dbReference type="Pfam" id="PF14239">
    <property type="entry name" value="RRXRR"/>
    <property type="match status" value="1"/>
</dbReference>
<dbReference type="Gene3D" id="1.10.30.50">
    <property type="match status" value="1"/>
</dbReference>
<dbReference type="GO" id="GO:0004519">
    <property type="term" value="F:endonuclease activity"/>
    <property type="evidence" value="ECO:0007669"/>
    <property type="project" value="UniProtKB-KW"/>
</dbReference>
<protein>
    <submittedName>
        <fullName evidence="2">HNH endonuclease</fullName>
    </submittedName>
</protein>
<dbReference type="AlphaFoldDB" id="A0A177LAM8"/>
<dbReference type="Pfam" id="PF01844">
    <property type="entry name" value="HNH"/>
    <property type="match status" value="1"/>
</dbReference>
<accession>A0A177LAM8</accession>
<dbReference type="InterPro" id="IPR047693">
    <property type="entry name" value="RNA-guided_IscB-like"/>
</dbReference>
<dbReference type="GO" id="GO:0003676">
    <property type="term" value="F:nucleic acid binding"/>
    <property type="evidence" value="ECO:0007669"/>
    <property type="project" value="InterPro"/>
</dbReference>
<comment type="caution">
    <text evidence="2">The sequence shown here is derived from an EMBL/GenBank/DDBJ whole genome shotgun (WGS) entry which is preliminary data.</text>
</comment>
<dbReference type="GO" id="GO:0008270">
    <property type="term" value="F:zinc ion binding"/>
    <property type="evidence" value="ECO:0007669"/>
    <property type="project" value="InterPro"/>
</dbReference>
<proteinExistence type="predicted"/>
<dbReference type="RefSeq" id="WP_082862723.1">
    <property type="nucleotide sequence ID" value="NZ_JBCNAN010000017.1"/>
</dbReference>
<dbReference type="NCBIfam" id="NF040563">
    <property type="entry name" value="guided_IscB"/>
    <property type="match status" value="1"/>
</dbReference>
<keyword evidence="2" id="KW-0540">Nuclease</keyword>
<gene>
    <name evidence="2" type="ORF">AWH49_12135</name>
</gene>
<name>A0A177LAM8_9BACI</name>
<keyword evidence="2" id="KW-0255">Endonuclease</keyword>
<dbReference type="SMART" id="SM00507">
    <property type="entry name" value="HNHc"/>
    <property type="match status" value="1"/>
</dbReference>
<evidence type="ECO:0000259" key="1">
    <source>
        <dbReference type="SMART" id="SM00507"/>
    </source>
</evidence>
<dbReference type="CDD" id="cd00085">
    <property type="entry name" value="HNHc"/>
    <property type="match status" value="1"/>
</dbReference>
<reference evidence="2 3" key="1">
    <citation type="submission" date="2016-01" db="EMBL/GenBank/DDBJ databases">
        <title>Investigation of taxonomic status of Bacillus aminovorans.</title>
        <authorList>
            <person name="Verma A."/>
            <person name="Pal Y."/>
            <person name="Krishnamurthi S."/>
        </authorList>
    </citation>
    <scope>NUCLEOTIDE SEQUENCE [LARGE SCALE GENOMIC DNA]</scope>
    <source>
        <strain evidence="2 3">DSM 1314</strain>
    </source>
</reference>
<dbReference type="InterPro" id="IPR003615">
    <property type="entry name" value="HNH_nuc"/>
</dbReference>
<keyword evidence="2" id="KW-0378">Hydrolase</keyword>
<dbReference type="InterPro" id="IPR025938">
    <property type="entry name" value="RRXRR_dom"/>
</dbReference>
<evidence type="ECO:0000313" key="3">
    <source>
        <dbReference type="Proteomes" id="UP000076935"/>
    </source>
</evidence>
<organism evidence="2 3">
    <name type="scientific">Domibacillus aminovorans</name>
    <dbReference type="NCBI Taxonomy" id="29332"/>
    <lineage>
        <taxon>Bacteria</taxon>
        <taxon>Bacillati</taxon>
        <taxon>Bacillota</taxon>
        <taxon>Bacilli</taxon>
        <taxon>Bacillales</taxon>
        <taxon>Bacillaceae</taxon>
        <taxon>Domibacillus</taxon>
    </lineage>
</organism>
<sequence length="446" mass="52571">MRVFVKNIRGEPLMPCSPRKSRMLLKEKKAKIIQHRPFTIQLTMATGETIQENHLGIDVGSKHVGVAITSEEKVFAKGEIELRQDVKSLLETRKIYRRSRRSRKTRYRRCKFTYKSKRIYDIKKKKWIKKKVQFESTRPKGWLPPSIQSRVNNTFYWIDQYSSLLPDCQLHIEVGKFDVQKMMNPDIKGKEYQEGDVFGYYDVRYFVLARDKYTCQVCKKKNKIFHTHHIIYRSHGGSDRADNFITVCTDCHTPENHQKGEIFWEWMRKKKKTKQYKEPPFMNSLRIRIFNRYPDAAVTYGSVTTPHRKELKLEKTHYNDAIAITGIEKIKTNPTELFLIKQIRKKKRSLHEAIARKGRKEKNTTQKRNEKNTITSKGFFLNDEVKTACGNRGFISGFTGKTACYVKSMEGEYIVIKGKSHKQQLLKSLSAIRHNGNWQYQIKRKA</sequence>
<evidence type="ECO:0000313" key="2">
    <source>
        <dbReference type="EMBL" id="OAH61691.1"/>
    </source>
</evidence>
<feature type="domain" description="HNH nuclease" evidence="1">
    <location>
        <begin position="202"/>
        <end position="253"/>
    </location>
</feature>
<dbReference type="EMBL" id="LQWY01000016">
    <property type="protein sequence ID" value="OAH61691.1"/>
    <property type="molecule type" value="Genomic_DNA"/>
</dbReference>
<keyword evidence="3" id="KW-1185">Reference proteome</keyword>
<dbReference type="Proteomes" id="UP000076935">
    <property type="component" value="Unassembled WGS sequence"/>
</dbReference>